<protein>
    <submittedName>
        <fullName evidence="3">Polymorphic toxin type 50 domain-containing protein</fullName>
    </submittedName>
</protein>
<dbReference type="NCBIfam" id="TIGR01641">
    <property type="entry name" value="phageSPP1_gp7"/>
    <property type="match status" value="1"/>
</dbReference>
<dbReference type="InterPro" id="IPR029100">
    <property type="entry name" value="Ntox50"/>
</dbReference>
<evidence type="ECO:0000313" key="3">
    <source>
        <dbReference type="EMBL" id="MEB3429709.1"/>
    </source>
</evidence>
<dbReference type="EMBL" id="JAYKOT010000003">
    <property type="protein sequence ID" value="MEB3429709.1"/>
    <property type="molecule type" value="Genomic_DNA"/>
</dbReference>
<evidence type="ECO:0000259" key="2">
    <source>
        <dbReference type="Pfam" id="PF15542"/>
    </source>
</evidence>
<dbReference type="InterPro" id="IPR006528">
    <property type="entry name" value="Phage_head_morphogenesis_dom"/>
</dbReference>
<dbReference type="RefSeq" id="WP_324620488.1">
    <property type="nucleotide sequence ID" value="NZ_JAYKOT010000003.1"/>
</dbReference>
<dbReference type="Pfam" id="PF04233">
    <property type="entry name" value="Phage_Mu_F"/>
    <property type="match status" value="1"/>
</dbReference>
<proteinExistence type="predicted"/>
<dbReference type="AlphaFoldDB" id="A0AAW9MRG9"/>
<evidence type="ECO:0000259" key="1">
    <source>
        <dbReference type="Pfam" id="PF04233"/>
    </source>
</evidence>
<dbReference type="Proteomes" id="UP001357733">
    <property type="component" value="Unassembled WGS sequence"/>
</dbReference>
<feature type="domain" description="Phage head morphogenesis" evidence="1">
    <location>
        <begin position="44"/>
        <end position="155"/>
    </location>
</feature>
<reference evidence="3 4" key="1">
    <citation type="submission" date="2024-01" db="EMBL/GenBank/DDBJ databases">
        <title>Complete genome sequence of Citroniella saccharovorans strain M6.X9, isolated from human fecal sample.</title>
        <authorList>
            <person name="Cheng G."/>
            <person name="Westerholm M."/>
            <person name="Schnurer A."/>
        </authorList>
    </citation>
    <scope>NUCLEOTIDE SEQUENCE [LARGE SCALE GENOMIC DNA]</scope>
    <source>
        <strain evidence="3 4">DSM 29873</strain>
    </source>
</reference>
<keyword evidence="4" id="KW-1185">Reference proteome</keyword>
<dbReference type="Pfam" id="PF15542">
    <property type="entry name" value="Ntox50"/>
    <property type="match status" value="1"/>
</dbReference>
<comment type="caution">
    <text evidence="3">The sequence shown here is derived from an EMBL/GenBank/DDBJ whole genome shotgun (WGS) entry which is preliminary data.</text>
</comment>
<organism evidence="3 4">
    <name type="scientific">Citroniella saccharovorans</name>
    <dbReference type="NCBI Taxonomy" id="2053367"/>
    <lineage>
        <taxon>Bacteria</taxon>
        <taxon>Bacillati</taxon>
        <taxon>Bacillota</taxon>
        <taxon>Tissierellia</taxon>
        <taxon>Tissierellales</taxon>
        <taxon>Peptoniphilaceae</taxon>
        <taxon>Citroniella</taxon>
    </lineage>
</organism>
<accession>A0AAW9MRG9</accession>
<sequence>MLGLGDETLKKVLKDQEAIINGDFKGTSFSNRIWVNGQELQNSLENGLHRSLILGENPRQWSGIMHEHLKRNMSDTGKENALFNAFRLAVTETARVQVWAGLKLMKEGGYDKYIWIAEPGACHICAPFNNQVFDMKDASMGNTLPPMHPFCRCSVAAYYDMDKDEDLGYNIDKPIEVQDDEAIRNWIKHHEKILNHEKYEEHNINSKRYDKGKSVIIPSEKEIQNIINETAGTGELKRDKRGIWTKKEFINYRDFVGIINGIKSKYFSIHYKDNKWVHLVPREER</sequence>
<evidence type="ECO:0000313" key="4">
    <source>
        <dbReference type="Proteomes" id="UP001357733"/>
    </source>
</evidence>
<feature type="domain" description="Bacterial toxin 50" evidence="2">
    <location>
        <begin position="194"/>
        <end position="281"/>
    </location>
</feature>
<gene>
    <name evidence="3" type="ORF">VLK81_06735</name>
</gene>
<name>A0AAW9MRG9_9FIRM</name>